<evidence type="ECO:0000313" key="1">
    <source>
        <dbReference type="EMBL" id="TDF73072.1"/>
    </source>
</evidence>
<proteinExistence type="predicted"/>
<gene>
    <name evidence="1" type="ORF">E0946_04135</name>
</gene>
<comment type="caution">
    <text evidence="1">The sequence shown here is derived from an EMBL/GenBank/DDBJ whole genome shotgun (WGS) entry which is preliminary data.</text>
</comment>
<organism evidence="1 2">
    <name type="scientific">Candidatus Syntrophosphaera thermopropionivorans</name>
    <dbReference type="NCBI Taxonomy" id="2593015"/>
    <lineage>
        <taxon>Bacteria</taxon>
        <taxon>Pseudomonadati</taxon>
        <taxon>Candidatus Cloacimonadota</taxon>
        <taxon>Candidatus Cloacimonadia</taxon>
        <taxon>Candidatus Cloacimonadales</taxon>
        <taxon>Candidatus Cloacimonadaceae</taxon>
        <taxon>Candidatus Syntrophosphaera</taxon>
    </lineage>
</organism>
<keyword evidence="2" id="KW-1185">Reference proteome</keyword>
<reference evidence="1" key="1">
    <citation type="submission" date="2019-03" db="EMBL/GenBank/DDBJ databases">
        <title>Candidatus Syntrophosphaera thermopropionivorans: a novel player in syntrophic propionate oxidation during anaerobic digestion.</title>
        <authorList>
            <person name="Dyksma S."/>
        </authorList>
    </citation>
    <scope>NUCLEOTIDE SEQUENCE</scope>
    <source>
        <strain evidence="1">W5</strain>
    </source>
</reference>
<dbReference type="EMBL" id="SMOG01000009">
    <property type="protein sequence ID" value="TDF73072.1"/>
    <property type="molecule type" value="Genomic_DNA"/>
</dbReference>
<sequence length="212" mass="24442">MAELMKTIGIWLSAYFTLSIFSFLYKDNPFYKLAEQIFVGLSAAYWLVYTIYNILIPNLFNKLFTDFAHNWILLIPMALGIMMLMRMFPKLEWLSHYPMAIMVGTTAAIAMLLAFQSDFLSQIAATMVNPFKYSSPVDIVGTILLIIGTICGIYFFYFSKKQEGFYKIPSKVGIWFLMVSFGASFGYTVMARISLLIGRLDFLLRDWLHLIR</sequence>
<accession>A0AC61QJ86</accession>
<name>A0AC61QJ86_9BACT</name>
<protein>
    <submittedName>
        <fullName evidence="1">Uncharacterized protein</fullName>
    </submittedName>
</protein>
<dbReference type="Proteomes" id="UP000294588">
    <property type="component" value="Unassembled WGS sequence"/>
</dbReference>
<evidence type="ECO:0000313" key="2">
    <source>
        <dbReference type="Proteomes" id="UP000294588"/>
    </source>
</evidence>